<feature type="transmembrane region" description="Helical" evidence="1">
    <location>
        <begin position="229"/>
        <end position="254"/>
    </location>
</feature>
<keyword evidence="1" id="KW-0812">Transmembrane</keyword>
<proteinExistence type="predicted"/>
<feature type="transmembrane region" description="Helical" evidence="1">
    <location>
        <begin position="157"/>
        <end position="181"/>
    </location>
</feature>
<dbReference type="AlphaFoldDB" id="A0A2Z2KUJ0"/>
<gene>
    <name evidence="2" type="ORF">B9T62_30680</name>
</gene>
<keyword evidence="3" id="KW-1185">Reference proteome</keyword>
<accession>A0A2Z2KUJ0</accession>
<keyword evidence="1" id="KW-1133">Transmembrane helix</keyword>
<sequence length="258" mass="30034">MKFCKKHLGELLTWKWSLFFILMFIVGFSQRHNIIDSSIFIQSGINQWDILIGITGDPFLCLYLILPFMLLLSCLTIRETFNITYLVRVHSWWQWVVYSVKIFSPVVVVSTTLLLITSLLLTLGLPYESNWSSFSSAELSTFNEMSSFSRQSNLSPYLVIIFQLSLLYIFLLSVHAFIATLYLYFSNLLYLGIISFAIFLYSLLSFRYIPDFPKLIAFNYMTFHSSYGTYHAVYPAFAILIGILIISIYVIPLLKKWR</sequence>
<dbReference type="KEGG" id="pdh:B9T62_30680"/>
<dbReference type="Proteomes" id="UP000249890">
    <property type="component" value="Chromosome"/>
</dbReference>
<evidence type="ECO:0000313" key="3">
    <source>
        <dbReference type="Proteomes" id="UP000249890"/>
    </source>
</evidence>
<evidence type="ECO:0000313" key="2">
    <source>
        <dbReference type="EMBL" id="ASA24741.1"/>
    </source>
</evidence>
<feature type="transmembrane region" description="Helical" evidence="1">
    <location>
        <begin position="12"/>
        <end position="30"/>
    </location>
</feature>
<evidence type="ECO:0000256" key="1">
    <source>
        <dbReference type="SAM" id="Phobius"/>
    </source>
</evidence>
<name>A0A2Z2KUJ0_9BACL</name>
<feature type="transmembrane region" description="Helical" evidence="1">
    <location>
        <begin position="188"/>
        <end position="209"/>
    </location>
</feature>
<keyword evidence="1" id="KW-0472">Membrane</keyword>
<protein>
    <submittedName>
        <fullName evidence="2">Uncharacterized protein</fullName>
    </submittedName>
</protein>
<dbReference type="EMBL" id="CP021780">
    <property type="protein sequence ID" value="ASA24741.1"/>
    <property type="molecule type" value="Genomic_DNA"/>
</dbReference>
<organism evidence="2 3">
    <name type="scientific">Paenibacillus donghaensis</name>
    <dbReference type="NCBI Taxonomy" id="414771"/>
    <lineage>
        <taxon>Bacteria</taxon>
        <taxon>Bacillati</taxon>
        <taxon>Bacillota</taxon>
        <taxon>Bacilli</taxon>
        <taxon>Bacillales</taxon>
        <taxon>Paenibacillaceae</taxon>
        <taxon>Paenibacillus</taxon>
    </lineage>
</organism>
<feature type="transmembrane region" description="Helical" evidence="1">
    <location>
        <begin position="50"/>
        <end position="75"/>
    </location>
</feature>
<feature type="transmembrane region" description="Helical" evidence="1">
    <location>
        <begin position="95"/>
        <end position="121"/>
    </location>
</feature>
<reference evidence="2 3" key="1">
    <citation type="submission" date="2017-06" db="EMBL/GenBank/DDBJ databases">
        <title>Complete genome sequence of Paenibacillus donghaensis KCTC 13049T isolated from East Sea sediment, South Korea.</title>
        <authorList>
            <person name="Jung B.K."/>
            <person name="Hong S.-J."/>
            <person name="Shin J.-H."/>
        </authorList>
    </citation>
    <scope>NUCLEOTIDE SEQUENCE [LARGE SCALE GENOMIC DNA]</scope>
    <source>
        <strain evidence="2 3">KCTC 13049</strain>
    </source>
</reference>